<gene>
    <name evidence="1" type="ORF">B1R32_1397</name>
</gene>
<dbReference type="Proteomes" id="UP000237684">
    <property type="component" value="Unassembled WGS sequence"/>
</dbReference>
<proteinExistence type="predicted"/>
<protein>
    <submittedName>
        <fullName evidence="1">Uncharacterized protein</fullName>
    </submittedName>
</protein>
<comment type="caution">
    <text evidence="1">The sequence shown here is derived from an EMBL/GenBank/DDBJ whole genome shotgun (WGS) entry which is preliminary data.</text>
</comment>
<sequence>MILEWWEFFRDGFKPAKEAVNGGNL</sequence>
<dbReference type="EMBL" id="NIGF01000039">
    <property type="protein sequence ID" value="PQV62409.1"/>
    <property type="molecule type" value="Genomic_DNA"/>
</dbReference>
<organism evidence="1 2">
    <name type="scientific">Abditibacterium utsteinense</name>
    <dbReference type="NCBI Taxonomy" id="1960156"/>
    <lineage>
        <taxon>Bacteria</taxon>
        <taxon>Pseudomonadati</taxon>
        <taxon>Abditibacteriota</taxon>
        <taxon>Abditibacteriia</taxon>
        <taxon>Abditibacteriales</taxon>
        <taxon>Abditibacteriaceae</taxon>
        <taxon>Abditibacterium</taxon>
    </lineage>
</organism>
<dbReference type="AlphaFoldDB" id="A0A2S8SNP6"/>
<accession>A0A2S8SNP6</accession>
<evidence type="ECO:0000313" key="2">
    <source>
        <dbReference type="Proteomes" id="UP000237684"/>
    </source>
</evidence>
<reference evidence="1 2" key="1">
    <citation type="journal article" date="2018" name="Syst. Appl. Microbiol.">
        <title>Abditibacterium utsteinense sp. nov., the first cultivated member of candidate phylum FBP, isolated from ice-free Antarctic soil samples.</title>
        <authorList>
            <person name="Tahon G."/>
            <person name="Tytgat B."/>
            <person name="Lebbe L."/>
            <person name="Carlier A."/>
            <person name="Willems A."/>
        </authorList>
    </citation>
    <scope>NUCLEOTIDE SEQUENCE [LARGE SCALE GENOMIC DNA]</scope>
    <source>
        <strain evidence="1 2">LMG 29911</strain>
    </source>
</reference>
<dbReference type="InParanoid" id="A0A2S8SNP6"/>
<evidence type="ECO:0000313" key="1">
    <source>
        <dbReference type="EMBL" id="PQV62409.1"/>
    </source>
</evidence>
<name>A0A2S8SNP6_9BACT</name>
<feature type="non-terminal residue" evidence="1">
    <location>
        <position position="25"/>
    </location>
</feature>
<keyword evidence="2" id="KW-1185">Reference proteome</keyword>